<dbReference type="PROSITE" id="PS51892">
    <property type="entry name" value="SUBTILASE"/>
    <property type="match status" value="1"/>
</dbReference>
<dbReference type="PANTHER" id="PTHR43806:SF11">
    <property type="entry name" value="CEREVISIN-RELATED"/>
    <property type="match status" value="1"/>
</dbReference>
<accession>G7W1R5</accession>
<protein>
    <submittedName>
        <fullName evidence="7">Subtilisin-like serine protease</fullName>
    </submittedName>
</protein>
<reference key="2">
    <citation type="submission" date="2011-11" db="EMBL/GenBank/DDBJ databases">
        <authorList>
            <person name="Shin S.H."/>
            <person name="Kim S."/>
            <person name="Kim J.Y."/>
        </authorList>
    </citation>
    <scope>NUCLEOTIDE SEQUENCE</scope>
    <source>
        <strain>HPL-003</strain>
    </source>
</reference>
<dbReference type="InterPro" id="IPR000209">
    <property type="entry name" value="Peptidase_S8/S53_dom"/>
</dbReference>
<dbReference type="RefSeq" id="WP_014279349.1">
    <property type="nucleotide sequence ID" value="NC_016641.1"/>
</dbReference>
<evidence type="ECO:0000256" key="1">
    <source>
        <dbReference type="ARBA" id="ARBA00011073"/>
    </source>
</evidence>
<keyword evidence="4 5" id="KW-0720">Serine protease</keyword>
<evidence type="ECO:0000256" key="3">
    <source>
        <dbReference type="ARBA" id="ARBA00022801"/>
    </source>
</evidence>
<dbReference type="PANTHER" id="PTHR43806">
    <property type="entry name" value="PEPTIDASE S8"/>
    <property type="match status" value="1"/>
</dbReference>
<sequence>MNSKIHVAIIDDGVTAEVFNTNMLYDIEMVSSLPIHFQTSTSAAQDKPLEDERQNTYMMNHGTLCAGIVQAYFPNAVISSVKILKQRKGNADQLCAALRWCVKHGVQVANISLGSTDFRDRTLLREVVNEVAAAGLIMVSAAHNGGFLTYPASFSNVIGVECDRSGNLAAGQYRYNLEAAFGGGIEFTAFARHALTDVLGGTVLCPNSNSYAAPLITAQVCMLLQSSKCIYSIELLKNELQEHSCNLVQASRLPVQRYRNPDWIQCAFVFKAGAATCTVAPYYFQIQREILISSQEAVPVIKAVLVQEHEQQRTTIEVGKYIEQTESITDTLILLGHMDAVTLRQVSQLAIQYGKHVVYAGEWQCDIPTMGFFSRQLRLWHGEVGLQRELEKYKEGKSLEIPFVAIYYDGEMDIFYFLHLLKMSFVRDGYHCWVAMDQSRAVLHDMEYICFSRTVNRMEELVCCCNKTASMAHADVVILCLEARQGLDGLRKQNSPDTELELWLQTTEGSEAIRISIVSNNKLLEKRTLQGLNVEAIDALYKYIEYVLVN</sequence>
<reference evidence="7 8" key="3">
    <citation type="journal article" date="2012" name="J. Bacteriol.">
        <title>Genome Sequence of Paenibacillus terrae HPL-003, a Xylanase-Producing Bacterium Isolated from Soil Found in Forest Residue.</title>
        <authorList>
            <person name="Shin S.H."/>
            <person name="Kim S."/>
            <person name="Kim J.Y."/>
            <person name="Song H.Y."/>
            <person name="Cho S.J."/>
            <person name="Kim D.R."/>
            <person name="Lee K.I."/>
            <person name="Lim H.K."/>
            <person name="Park N.J."/>
            <person name="Hwang I.T."/>
            <person name="Yang K.S."/>
        </authorList>
    </citation>
    <scope>NUCLEOTIDE SEQUENCE [LARGE SCALE GENOMIC DNA]</scope>
    <source>
        <strain evidence="7 8">HPL-003</strain>
    </source>
</reference>
<feature type="active site" description="Charge relay system" evidence="5">
    <location>
        <position position="61"/>
    </location>
</feature>
<gene>
    <name evidence="7" type="ordered locus">HPL003_09255</name>
</gene>
<evidence type="ECO:0000259" key="6">
    <source>
        <dbReference type="Pfam" id="PF00082"/>
    </source>
</evidence>
<dbReference type="GO" id="GO:0006508">
    <property type="term" value="P:proteolysis"/>
    <property type="evidence" value="ECO:0007669"/>
    <property type="project" value="UniProtKB-KW"/>
</dbReference>
<reference evidence="8" key="1">
    <citation type="submission" date="2011-11" db="EMBL/GenBank/DDBJ databases">
        <title>Complete sequence of Paenibacillus terrae HPL-003.</title>
        <authorList>
            <person name="Shin S.H."/>
            <person name="Kim S."/>
            <person name="Kim J.Y."/>
        </authorList>
    </citation>
    <scope>NUCLEOTIDE SEQUENCE [LARGE SCALE GENOMIC DNA]</scope>
    <source>
        <strain evidence="8">HPL-003</strain>
    </source>
</reference>
<dbReference type="Gene3D" id="3.40.50.200">
    <property type="entry name" value="Peptidase S8/S53 domain"/>
    <property type="match status" value="1"/>
</dbReference>
<dbReference type="Pfam" id="PF00082">
    <property type="entry name" value="Peptidase_S8"/>
    <property type="match status" value="1"/>
</dbReference>
<dbReference type="InterPro" id="IPR036852">
    <property type="entry name" value="Peptidase_S8/S53_dom_sf"/>
</dbReference>
<evidence type="ECO:0000256" key="5">
    <source>
        <dbReference type="PROSITE-ProRule" id="PRU01240"/>
    </source>
</evidence>
<feature type="domain" description="Peptidase S8/S53" evidence="6">
    <location>
        <begin position="3"/>
        <end position="225"/>
    </location>
</feature>
<feature type="active site" description="Charge relay system" evidence="5">
    <location>
        <position position="210"/>
    </location>
</feature>
<evidence type="ECO:0000256" key="4">
    <source>
        <dbReference type="ARBA" id="ARBA00022825"/>
    </source>
</evidence>
<dbReference type="SUPFAM" id="SSF52743">
    <property type="entry name" value="Subtilisin-like"/>
    <property type="match status" value="1"/>
</dbReference>
<dbReference type="KEGG" id="pta:HPL003_09255"/>
<proteinExistence type="inferred from homology"/>
<dbReference type="STRING" id="985665.HPL003_09255"/>
<dbReference type="eggNOG" id="COG1404">
    <property type="taxonomic scope" value="Bacteria"/>
</dbReference>
<dbReference type="EMBL" id="CP003107">
    <property type="protein sequence ID" value="AET58614.1"/>
    <property type="molecule type" value="Genomic_DNA"/>
</dbReference>
<dbReference type="InterPro" id="IPR050131">
    <property type="entry name" value="Peptidase_S8_subtilisin-like"/>
</dbReference>
<evidence type="ECO:0000313" key="7">
    <source>
        <dbReference type="EMBL" id="AET58614.1"/>
    </source>
</evidence>
<evidence type="ECO:0000313" key="8">
    <source>
        <dbReference type="Proteomes" id="UP000005876"/>
    </source>
</evidence>
<evidence type="ECO:0000256" key="2">
    <source>
        <dbReference type="ARBA" id="ARBA00022670"/>
    </source>
</evidence>
<feature type="active site" description="Charge relay system" evidence="5">
    <location>
        <position position="11"/>
    </location>
</feature>
<dbReference type="OrthoDB" id="184152at2"/>
<dbReference type="GO" id="GO:0004252">
    <property type="term" value="F:serine-type endopeptidase activity"/>
    <property type="evidence" value="ECO:0007669"/>
    <property type="project" value="UniProtKB-UniRule"/>
</dbReference>
<comment type="similarity">
    <text evidence="1 5">Belongs to the peptidase S8 family.</text>
</comment>
<dbReference type="AlphaFoldDB" id="G7W1R5"/>
<dbReference type="HOGENOM" id="CLU_041657_0_0_9"/>
<keyword evidence="2 5" id="KW-0645">Protease</keyword>
<organism evidence="7 8">
    <name type="scientific">Paenibacillus terrae (strain HPL-003)</name>
    <dbReference type="NCBI Taxonomy" id="985665"/>
    <lineage>
        <taxon>Bacteria</taxon>
        <taxon>Bacillati</taxon>
        <taxon>Bacillota</taxon>
        <taxon>Bacilli</taxon>
        <taxon>Bacillales</taxon>
        <taxon>Paenibacillaceae</taxon>
        <taxon>Paenibacillus</taxon>
    </lineage>
</organism>
<keyword evidence="3 5" id="KW-0378">Hydrolase</keyword>
<dbReference type="Proteomes" id="UP000005876">
    <property type="component" value="Chromosome"/>
</dbReference>
<name>G7W1R5_PAETH</name>